<dbReference type="Proteomes" id="UP000663131">
    <property type="component" value="Chromosome 4"/>
</dbReference>
<dbReference type="EMBL" id="CP063132">
    <property type="protein sequence ID" value="QOU18637.1"/>
    <property type="molecule type" value="Genomic_DNA"/>
</dbReference>
<reference evidence="3" key="2">
    <citation type="journal article" name="BMC Genomics">
        <title>New genome assemblies reveal patterns of domestication and adaptation across Brettanomyces (Dekkera) species.</title>
        <authorList>
            <person name="Roach M.J."/>
            <person name="Borneman A.R."/>
        </authorList>
    </citation>
    <scope>NUCLEOTIDE SEQUENCE</scope>
    <source>
        <strain evidence="3">UCD 2041</strain>
    </source>
</reference>
<feature type="compositionally biased region" description="Basic and acidic residues" evidence="1">
    <location>
        <begin position="1"/>
        <end position="10"/>
    </location>
</feature>
<sequence>MAKHSKDVKIHQSPNSQRQDSSPSISDSSDGVGHFSDLDDNSDAGILSNSSSSNPSHYASSETLSTTEDSWSVIVGDEGVSDAEHDQEVGTQTFVNGEISAVSSNGDFRGVKPSSDDLLETPRGSIQTLKGEGVSSSSAYTERAFIASIDRNKIDVTEYTCATELKFDLWESVRENSEYCVSEFLKMLIYVRKYLQAHRAISFSMAIFAIICVIGRAVYMFDDYLWKNSILNKSLPVNYIADHPNYKALYEKVCDNTQENLHNELTHCIADFFSTHPQANNYRECFDRYEQGLGQDAEFCGFDVDKLLRKEMWKYYGSSFQQSRELFQIATSKLFKGFVSWSVSSTQALGKKTVTSYTKVRNLIQKDGTEEARHLYNRYYELQIQLINNWSKLYNASKARTVKIYNGRIVPMINAGLSGCESIYLNQLIPLNKTFRKFYDQKIVPTARESYSRIKSFPFRKHADELHQEVLRLNKTIGSFLNRKVKDIEKAVSNILATV</sequence>
<feature type="transmembrane region" description="Helical" evidence="2">
    <location>
        <begin position="200"/>
        <end position="221"/>
    </location>
</feature>
<feature type="region of interest" description="Disordered" evidence="1">
    <location>
        <begin position="1"/>
        <end position="69"/>
    </location>
</feature>
<dbReference type="GeneID" id="64573628"/>
<keyword evidence="2" id="KW-0812">Transmembrane</keyword>
<feature type="compositionally biased region" description="Low complexity" evidence="1">
    <location>
        <begin position="43"/>
        <end position="61"/>
    </location>
</feature>
<dbReference type="AlphaFoldDB" id="A0A871QYN9"/>
<dbReference type="KEGG" id="bbrx:BRETT_001704"/>
<proteinExistence type="predicted"/>
<name>A0A871QYN9_DEKBR</name>
<protein>
    <submittedName>
        <fullName evidence="3">Uncharacterized protein</fullName>
    </submittedName>
</protein>
<evidence type="ECO:0000256" key="1">
    <source>
        <dbReference type="SAM" id="MobiDB-lite"/>
    </source>
</evidence>
<keyword evidence="2" id="KW-1133">Transmembrane helix</keyword>
<accession>A0A871QYN9</accession>
<keyword evidence="2" id="KW-0472">Membrane</keyword>
<evidence type="ECO:0000313" key="3">
    <source>
        <dbReference type="EMBL" id="QOU18637.1"/>
    </source>
</evidence>
<dbReference type="OrthoDB" id="10573854at2759"/>
<feature type="compositionally biased region" description="Low complexity" evidence="1">
    <location>
        <begin position="20"/>
        <end position="30"/>
    </location>
</feature>
<evidence type="ECO:0000313" key="4">
    <source>
        <dbReference type="Proteomes" id="UP000663131"/>
    </source>
</evidence>
<dbReference type="RefSeq" id="XP_041135130.1">
    <property type="nucleotide sequence ID" value="XM_041280247.1"/>
</dbReference>
<evidence type="ECO:0000256" key="2">
    <source>
        <dbReference type="SAM" id="Phobius"/>
    </source>
</evidence>
<organism evidence="3 4">
    <name type="scientific">Dekkera bruxellensis</name>
    <name type="common">Brettanomyces custersii</name>
    <dbReference type="NCBI Taxonomy" id="5007"/>
    <lineage>
        <taxon>Eukaryota</taxon>
        <taxon>Fungi</taxon>
        <taxon>Dikarya</taxon>
        <taxon>Ascomycota</taxon>
        <taxon>Saccharomycotina</taxon>
        <taxon>Pichiomycetes</taxon>
        <taxon>Pichiales</taxon>
        <taxon>Pichiaceae</taxon>
        <taxon>Brettanomyces</taxon>
    </lineage>
</organism>
<gene>
    <name evidence="3" type="ORF">BRETT_001704</name>
</gene>
<reference evidence="3" key="1">
    <citation type="submission" date="2020-10" db="EMBL/GenBank/DDBJ databases">
        <authorList>
            <person name="Palmer J.M."/>
        </authorList>
    </citation>
    <scope>NUCLEOTIDE SEQUENCE</scope>
    <source>
        <strain evidence="3">UCD 2041</strain>
    </source>
</reference>